<dbReference type="NCBIfam" id="TIGR02937">
    <property type="entry name" value="sigma70-ECF"/>
    <property type="match status" value="1"/>
</dbReference>
<comment type="caution">
    <text evidence="9">The sequence shown here is derived from an EMBL/GenBank/DDBJ whole genome shotgun (WGS) entry which is preliminary data.</text>
</comment>
<dbReference type="SUPFAM" id="SSF88659">
    <property type="entry name" value="Sigma3 and sigma4 domains of RNA polymerase sigma factors"/>
    <property type="match status" value="1"/>
</dbReference>
<name>A0A2W4F5K7_9HYPH</name>
<dbReference type="NCBIfam" id="NF008888">
    <property type="entry name" value="PRK11922.1"/>
    <property type="match status" value="1"/>
</dbReference>
<dbReference type="Gene3D" id="1.10.1740.10">
    <property type="match status" value="1"/>
</dbReference>
<dbReference type="EMBL" id="PCDP01000003">
    <property type="protein sequence ID" value="PZM16290.1"/>
    <property type="molecule type" value="Genomic_DNA"/>
</dbReference>
<dbReference type="AlphaFoldDB" id="A0A2W4F5K7"/>
<evidence type="ECO:0000256" key="4">
    <source>
        <dbReference type="ARBA" id="ARBA00023125"/>
    </source>
</evidence>
<proteinExistence type="inferred from homology"/>
<evidence type="ECO:0000259" key="8">
    <source>
        <dbReference type="Pfam" id="PF08281"/>
    </source>
</evidence>
<dbReference type="Proteomes" id="UP000248925">
    <property type="component" value="Unassembled WGS sequence"/>
</dbReference>
<evidence type="ECO:0000256" key="5">
    <source>
        <dbReference type="ARBA" id="ARBA00023163"/>
    </source>
</evidence>
<dbReference type="CDD" id="cd06171">
    <property type="entry name" value="Sigma70_r4"/>
    <property type="match status" value="1"/>
</dbReference>
<dbReference type="SUPFAM" id="SSF88946">
    <property type="entry name" value="Sigma2 domain of RNA polymerase sigma factors"/>
    <property type="match status" value="1"/>
</dbReference>
<keyword evidence="4 6" id="KW-0238">DNA-binding</keyword>
<dbReference type="Pfam" id="PF04542">
    <property type="entry name" value="Sigma70_r2"/>
    <property type="match status" value="1"/>
</dbReference>
<keyword evidence="5 6" id="KW-0804">Transcription</keyword>
<reference evidence="9 10" key="1">
    <citation type="journal article" date="2018" name="Sci. Rep.">
        <title>Rhizobium tumorigenes sp. nov., a novel plant tumorigenic bacterium isolated from cane gall tumors on thornless blackberry.</title>
        <authorList>
            <person name="Kuzmanovi N."/>
            <person name="Smalla K."/>
            <person name="Gronow S."/>
            <person name="PuBawska J."/>
        </authorList>
    </citation>
    <scope>NUCLEOTIDE SEQUENCE [LARGE SCALE GENOMIC DNA]</scope>
    <source>
        <strain evidence="9 10">CCBAU 85046</strain>
    </source>
</reference>
<dbReference type="InterPro" id="IPR013325">
    <property type="entry name" value="RNA_pol_sigma_r2"/>
</dbReference>
<feature type="domain" description="RNA polymerase sigma factor 70 region 4 type 2" evidence="8">
    <location>
        <begin position="143"/>
        <end position="193"/>
    </location>
</feature>
<dbReference type="InterPro" id="IPR039425">
    <property type="entry name" value="RNA_pol_sigma-70-like"/>
</dbReference>
<dbReference type="InterPro" id="IPR014284">
    <property type="entry name" value="RNA_pol_sigma-70_dom"/>
</dbReference>
<evidence type="ECO:0000256" key="1">
    <source>
        <dbReference type="ARBA" id="ARBA00010641"/>
    </source>
</evidence>
<sequence>MKILAHQATEAERPSGHGVDADLVQRALQNDPDAFRTIMRTYNQRLFRIARGVVRNDSVAEDVVQEAYVRAFQHLESFQGHSCLATWLHRIVLNEALDRLRKASRRPEIHLPPDGHRADILQFPNGTTIDDPEKTMAQRQILRLVEQAADALPDAFRLVFFARVIEGMSVEETALLLKIKPETVRSRLHRARYLLRKQIDNTIGPLCLDAFPFAGQRCERLTAGVLWRLGLE</sequence>
<accession>A0A2W4F5K7</accession>
<dbReference type="GO" id="GO:0016987">
    <property type="term" value="F:sigma factor activity"/>
    <property type="evidence" value="ECO:0007669"/>
    <property type="project" value="UniProtKB-KW"/>
</dbReference>
<feature type="domain" description="RNA polymerase sigma-70 region 2" evidence="7">
    <location>
        <begin position="39"/>
        <end position="106"/>
    </location>
</feature>
<dbReference type="OrthoDB" id="9780326at2"/>
<dbReference type="GO" id="GO:0003677">
    <property type="term" value="F:DNA binding"/>
    <property type="evidence" value="ECO:0007669"/>
    <property type="project" value="UniProtKB-KW"/>
</dbReference>
<protein>
    <recommendedName>
        <fullName evidence="6">RNA polymerase sigma factor</fullName>
    </recommendedName>
</protein>
<keyword evidence="3 6" id="KW-0731">Sigma factor</keyword>
<dbReference type="Gene3D" id="1.10.10.10">
    <property type="entry name" value="Winged helix-like DNA-binding domain superfamily/Winged helix DNA-binding domain"/>
    <property type="match status" value="1"/>
</dbReference>
<evidence type="ECO:0000313" key="10">
    <source>
        <dbReference type="Proteomes" id="UP000248925"/>
    </source>
</evidence>
<dbReference type="InterPro" id="IPR007627">
    <property type="entry name" value="RNA_pol_sigma70_r2"/>
</dbReference>
<dbReference type="InterPro" id="IPR013249">
    <property type="entry name" value="RNA_pol_sigma70_r4_t2"/>
</dbReference>
<dbReference type="Pfam" id="PF08281">
    <property type="entry name" value="Sigma70_r4_2"/>
    <property type="match status" value="1"/>
</dbReference>
<comment type="similarity">
    <text evidence="1 6">Belongs to the sigma-70 factor family. ECF subfamily.</text>
</comment>
<dbReference type="InterPro" id="IPR013324">
    <property type="entry name" value="RNA_pol_sigma_r3/r4-like"/>
</dbReference>
<dbReference type="RefSeq" id="WP_111158895.1">
    <property type="nucleotide sequence ID" value="NZ_PCDP01000003.1"/>
</dbReference>
<keyword evidence="10" id="KW-1185">Reference proteome</keyword>
<evidence type="ECO:0000259" key="7">
    <source>
        <dbReference type="Pfam" id="PF04542"/>
    </source>
</evidence>
<dbReference type="PANTHER" id="PTHR43133">
    <property type="entry name" value="RNA POLYMERASE ECF-TYPE SIGMA FACTO"/>
    <property type="match status" value="1"/>
</dbReference>
<organism evidence="9 10">
    <name type="scientific">Rhizobium tubonense</name>
    <dbReference type="NCBI Taxonomy" id="484088"/>
    <lineage>
        <taxon>Bacteria</taxon>
        <taxon>Pseudomonadati</taxon>
        <taxon>Pseudomonadota</taxon>
        <taxon>Alphaproteobacteria</taxon>
        <taxon>Hyphomicrobiales</taxon>
        <taxon>Rhizobiaceae</taxon>
        <taxon>Rhizobium/Agrobacterium group</taxon>
        <taxon>Rhizobium</taxon>
    </lineage>
</organism>
<evidence type="ECO:0000313" key="9">
    <source>
        <dbReference type="EMBL" id="PZM16290.1"/>
    </source>
</evidence>
<evidence type="ECO:0000256" key="6">
    <source>
        <dbReference type="RuleBase" id="RU000716"/>
    </source>
</evidence>
<dbReference type="PROSITE" id="PS01063">
    <property type="entry name" value="SIGMA70_ECF"/>
    <property type="match status" value="1"/>
</dbReference>
<evidence type="ECO:0000256" key="2">
    <source>
        <dbReference type="ARBA" id="ARBA00023015"/>
    </source>
</evidence>
<dbReference type="InterPro" id="IPR036388">
    <property type="entry name" value="WH-like_DNA-bd_sf"/>
</dbReference>
<dbReference type="GO" id="GO:0006352">
    <property type="term" value="P:DNA-templated transcription initiation"/>
    <property type="evidence" value="ECO:0007669"/>
    <property type="project" value="InterPro"/>
</dbReference>
<dbReference type="PANTHER" id="PTHR43133:SF51">
    <property type="entry name" value="RNA POLYMERASE SIGMA FACTOR"/>
    <property type="match status" value="1"/>
</dbReference>
<dbReference type="InterPro" id="IPR000838">
    <property type="entry name" value="RNA_pol_sigma70_ECF_CS"/>
</dbReference>
<evidence type="ECO:0000256" key="3">
    <source>
        <dbReference type="ARBA" id="ARBA00023082"/>
    </source>
</evidence>
<keyword evidence="2 6" id="KW-0805">Transcription regulation</keyword>
<gene>
    <name evidence="9" type="ORF">CPY51_04765</name>
</gene>